<dbReference type="GO" id="GO:0005886">
    <property type="term" value="C:plasma membrane"/>
    <property type="evidence" value="ECO:0007669"/>
    <property type="project" value="UniProtKB-SubCell"/>
</dbReference>
<reference evidence="8" key="1">
    <citation type="journal article" date="2017" name="Genome Announc.">
        <title>Whole-Genome Sequence of Photobacterium damselae subsp. piscicida Strain 91-197, Isolated from Hybrid Striped Bass (Morone sp.) in the United States.</title>
        <authorList>
            <person name="Teru Y."/>
            <person name="Hikima J."/>
            <person name="Kono T."/>
            <person name="Sakai M."/>
            <person name="Takano T."/>
            <person name="Hawke J.P."/>
            <person name="Takeyama H."/>
            <person name="Aoki T."/>
        </authorList>
    </citation>
    <scope>NUCLEOTIDE SEQUENCE</scope>
    <source>
        <strain evidence="8">91-197</strain>
    </source>
</reference>
<name>A0A1Q9GYL7_PHODP</name>
<evidence type="ECO:0000259" key="7">
    <source>
        <dbReference type="Pfam" id="PF06271"/>
    </source>
</evidence>
<keyword evidence="3 6" id="KW-0812">Transmembrane</keyword>
<comment type="subcellular location">
    <subcellularLocation>
        <location evidence="1">Cell membrane</location>
        <topology evidence="1">Multi-pass membrane protein</topology>
    </subcellularLocation>
</comment>
<dbReference type="EMBL" id="AP018045">
    <property type="protein sequence ID" value="BAX51883.1"/>
    <property type="molecule type" value="Genomic_DNA"/>
</dbReference>
<evidence type="ECO:0000313" key="11">
    <source>
        <dbReference type="Proteomes" id="UP000516656"/>
    </source>
</evidence>
<evidence type="ECO:0000256" key="6">
    <source>
        <dbReference type="SAM" id="Phobius"/>
    </source>
</evidence>
<dbReference type="PANTHER" id="PTHR36115">
    <property type="entry name" value="PROLINE-RICH ANTIGEN HOMOLOG-RELATED"/>
    <property type="match status" value="1"/>
</dbReference>
<dbReference type="PANTHER" id="PTHR36115:SF10">
    <property type="entry name" value="RDD DOMAIN-CONTAINING PROTEIN"/>
    <property type="match status" value="1"/>
</dbReference>
<feature type="domain" description="RDD" evidence="7">
    <location>
        <begin position="17"/>
        <end position="155"/>
    </location>
</feature>
<dbReference type="Proteomes" id="UP000218676">
    <property type="component" value="Chromosome 1"/>
</dbReference>
<evidence type="ECO:0000313" key="8">
    <source>
        <dbReference type="EMBL" id="BAX51883.1"/>
    </source>
</evidence>
<reference evidence="9 11" key="3">
    <citation type="submission" date="2020-09" db="EMBL/GenBank/DDBJ databases">
        <title>Complete, closed and curated genome sequences of Photobacterium damselae subsp. piscicida isolates from Australia indicate localised evolution and additional plasmid-borne pathogenicity mechanisms.</title>
        <authorList>
            <person name="Baseggio L."/>
            <person name="Silayeva O."/>
            <person name="Buller N."/>
            <person name="Landos M."/>
            <person name="Engelstaedter J."/>
            <person name="Barnes A.C."/>
        </authorList>
    </citation>
    <scope>NUCLEOTIDE SEQUENCE [LARGE SCALE GENOMIC DNA]</scope>
    <source>
        <strain evidence="9 11">AS-16-0540-1</strain>
    </source>
</reference>
<evidence type="ECO:0000256" key="3">
    <source>
        <dbReference type="ARBA" id="ARBA00022692"/>
    </source>
</evidence>
<gene>
    <name evidence="9" type="ORF">IC627_13155</name>
    <name evidence="8" type="ORF">PDPUS_1_00508</name>
</gene>
<keyword evidence="5 6" id="KW-0472">Membrane</keyword>
<evidence type="ECO:0000256" key="4">
    <source>
        <dbReference type="ARBA" id="ARBA00022989"/>
    </source>
</evidence>
<dbReference type="GeneID" id="93396742"/>
<proteinExistence type="predicted"/>
<sequence length="163" mass="17864">MKKKHHTAASNITSTQYPSLFRRLGAWLYDTLIVAALLMLAGGIAMAVVALLLHLNILDMGTYPDVSSYLGTHPTAGALYTSYLAIVIIGFYGYFWVRGGQTLGMKAWKLKLQNKDGSNIRVAQACIRMGTSAFGLGNLLAPFSKEKQSFQDLMAECEMIVTH</sequence>
<dbReference type="RefSeq" id="WP_044176768.1">
    <property type="nucleotide sequence ID" value="NZ_AP018045.1"/>
</dbReference>
<feature type="transmembrane region" description="Helical" evidence="6">
    <location>
        <begin position="32"/>
        <end position="57"/>
    </location>
</feature>
<dbReference type="Proteomes" id="UP000516656">
    <property type="component" value="Chromosome 1"/>
</dbReference>
<evidence type="ECO:0000313" key="10">
    <source>
        <dbReference type="Proteomes" id="UP000218676"/>
    </source>
</evidence>
<reference evidence="10" key="2">
    <citation type="submission" date="2017-05" db="EMBL/GenBank/DDBJ databases">
        <title>Whole genome sequence of fish pathogenic bacteria, Photobacterium damselae subsp. piscicida, strain 91-197, isolated from hybrid striped bass (Morone sp.) in USA.</title>
        <authorList>
            <person name="Teru Y."/>
            <person name="Hikima J."/>
            <person name="Kono T."/>
            <person name="Sakai M."/>
            <person name="Takano T."/>
            <person name="Hawke J.P."/>
            <person name="Takeyama H."/>
            <person name="Aoki T."/>
        </authorList>
    </citation>
    <scope>NUCLEOTIDE SEQUENCE [LARGE SCALE GENOMIC DNA]</scope>
    <source>
        <strain evidence="10">91-197</strain>
    </source>
</reference>
<keyword evidence="4 6" id="KW-1133">Transmembrane helix</keyword>
<evidence type="ECO:0000256" key="5">
    <source>
        <dbReference type="ARBA" id="ARBA00023136"/>
    </source>
</evidence>
<evidence type="ECO:0000313" key="9">
    <source>
        <dbReference type="EMBL" id="QOD56165.1"/>
    </source>
</evidence>
<dbReference type="EMBL" id="CP061854">
    <property type="protein sequence ID" value="QOD56165.1"/>
    <property type="molecule type" value="Genomic_DNA"/>
</dbReference>
<evidence type="ECO:0000256" key="1">
    <source>
        <dbReference type="ARBA" id="ARBA00004651"/>
    </source>
</evidence>
<keyword evidence="2" id="KW-1003">Cell membrane</keyword>
<organism evidence="9 11">
    <name type="scientific">Photobacterium damsela subsp. piscicida</name>
    <name type="common">Pasteurella piscicida</name>
    <dbReference type="NCBI Taxonomy" id="38294"/>
    <lineage>
        <taxon>Bacteria</taxon>
        <taxon>Pseudomonadati</taxon>
        <taxon>Pseudomonadota</taxon>
        <taxon>Gammaproteobacteria</taxon>
        <taxon>Vibrionales</taxon>
        <taxon>Vibrionaceae</taxon>
        <taxon>Photobacterium</taxon>
    </lineage>
</organism>
<protein>
    <submittedName>
        <fullName evidence="9">RDD family protein</fullName>
    </submittedName>
</protein>
<evidence type="ECO:0000256" key="2">
    <source>
        <dbReference type="ARBA" id="ARBA00022475"/>
    </source>
</evidence>
<dbReference type="AlphaFoldDB" id="A0A1Q9GYL7"/>
<feature type="transmembrane region" description="Helical" evidence="6">
    <location>
        <begin position="77"/>
        <end position="97"/>
    </location>
</feature>
<dbReference type="Pfam" id="PF06271">
    <property type="entry name" value="RDD"/>
    <property type="match status" value="1"/>
</dbReference>
<accession>A0A1Q9GYL7</accession>
<dbReference type="InterPro" id="IPR051791">
    <property type="entry name" value="Pra-immunoreactive"/>
</dbReference>
<dbReference type="InterPro" id="IPR010432">
    <property type="entry name" value="RDD"/>
</dbReference>